<dbReference type="KEGG" id="kdj:28971726"/>
<evidence type="ECO:0000313" key="3">
    <source>
        <dbReference type="Proteomes" id="UP000078595"/>
    </source>
</evidence>
<dbReference type="RefSeq" id="XP_065825816.1">
    <property type="nucleotide sequence ID" value="XM_065969744.1"/>
</dbReference>
<dbReference type="AlphaFoldDB" id="A0AAJ8KX96"/>
<accession>A0AAJ8KX96</accession>
<evidence type="ECO:0000313" key="2">
    <source>
        <dbReference type="EMBL" id="WWC65418.1"/>
    </source>
</evidence>
<feature type="region of interest" description="Disordered" evidence="1">
    <location>
        <begin position="1"/>
        <end position="68"/>
    </location>
</feature>
<organism evidence="2 3">
    <name type="scientific">Kwoniella dejecticola CBS 10117</name>
    <dbReference type="NCBI Taxonomy" id="1296121"/>
    <lineage>
        <taxon>Eukaryota</taxon>
        <taxon>Fungi</taxon>
        <taxon>Dikarya</taxon>
        <taxon>Basidiomycota</taxon>
        <taxon>Agaricomycotina</taxon>
        <taxon>Tremellomycetes</taxon>
        <taxon>Tremellales</taxon>
        <taxon>Cryptococcaceae</taxon>
        <taxon>Kwoniella</taxon>
    </lineage>
</organism>
<dbReference type="Proteomes" id="UP000078595">
    <property type="component" value="Chromosome 10"/>
</dbReference>
<feature type="compositionally biased region" description="Polar residues" evidence="1">
    <location>
        <begin position="52"/>
        <end position="68"/>
    </location>
</feature>
<keyword evidence="3" id="KW-1185">Reference proteome</keyword>
<feature type="region of interest" description="Disordered" evidence="1">
    <location>
        <begin position="590"/>
        <end position="630"/>
    </location>
</feature>
<gene>
    <name evidence="2" type="ORF">I303_108036</name>
</gene>
<feature type="compositionally biased region" description="Basic residues" evidence="1">
    <location>
        <begin position="19"/>
        <end position="28"/>
    </location>
</feature>
<feature type="compositionally biased region" description="Low complexity" evidence="1">
    <location>
        <begin position="32"/>
        <end position="42"/>
    </location>
</feature>
<protein>
    <submittedName>
        <fullName evidence="2">Uncharacterized protein</fullName>
    </submittedName>
</protein>
<reference evidence="2" key="1">
    <citation type="submission" date="2013-07" db="EMBL/GenBank/DDBJ databases">
        <authorList>
            <consortium name="The Broad Institute Genome Sequencing Platform"/>
            <person name="Cuomo C."/>
            <person name="Litvintseva A."/>
            <person name="Chen Y."/>
            <person name="Heitman J."/>
            <person name="Sun S."/>
            <person name="Springer D."/>
            <person name="Dromer F."/>
            <person name="Young S.K."/>
            <person name="Zeng Q."/>
            <person name="Gargeya S."/>
            <person name="Fitzgerald M."/>
            <person name="Abouelleil A."/>
            <person name="Alvarado L."/>
            <person name="Berlin A.M."/>
            <person name="Chapman S.B."/>
            <person name="Dewar J."/>
            <person name="Goldberg J."/>
            <person name="Griggs A."/>
            <person name="Gujja S."/>
            <person name="Hansen M."/>
            <person name="Howarth C."/>
            <person name="Imamovic A."/>
            <person name="Larimer J."/>
            <person name="McCowan C."/>
            <person name="Murphy C."/>
            <person name="Pearson M."/>
            <person name="Priest M."/>
            <person name="Roberts A."/>
            <person name="Saif S."/>
            <person name="Shea T."/>
            <person name="Sykes S."/>
            <person name="Wortman J."/>
            <person name="Nusbaum C."/>
            <person name="Birren B."/>
        </authorList>
    </citation>
    <scope>NUCLEOTIDE SEQUENCE</scope>
    <source>
        <strain evidence="2">CBS 10117</strain>
    </source>
</reference>
<proteinExistence type="predicted"/>
<name>A0AAJ8KX96_9TREE</name>
<feature type="compositionally biased region" description="Low complexity" evidence="1">
    <location>
        <begin position="604"/>
        <end position="615"/>
    </location>
</feature>
<dbReference type="EMBL" id="CP144539">
    <property type="protein sequence ID" value="WWC65418.1"/>
    <property type="molecule type" value="Genomic_DNA"/>
</dbReference>
<reference evidence="2" key="2">
    <citation type="submission" date="2024-02" db="EMBL/GenBank/DDBJ databases">
        <title>Comparative genomics of Cryptococcus and Kwoniella reveals pathogenesis evolution and contrasting modes of karyotype evolution via chromosome fusion or intercentromeric recombination.</title>
        <authorList>
            <person name="Coelho M.A."/>
            <person name="David-Palma M."/>
            <person name="Shea T."/>
            <person name="Bowers K."/>
            <person name="McGinley-Smith S."/>
            <person name="Mohammad A.W."/>
            <person name="Gnirke A."/>
            <person name="Yurkov A.M."/>
            <person name="Nowrousian M."/>
            <person name="Sun S."/>
            <person name="Cuomo C.A."/>
            <person name="Heitman J."/>
        </authorList>
    </citation>
    <scope>NUCLEOTIDE SEQUENCE</scope>
    <source>
        <strain evidence="2">CBS 10117</strain>
    </source>
</reference>
<evidence type="ECO:0000256" key="1">
    <source>
        <dbReference type="SAM" id="MobiDB-lite"/>
    </source>
</evidence>
<sequence>MPRAAVGRSRQQKQYSPKPPRRSSRQAHRQSESQSQSQSQSQDGTGKEASWLRSQPTQTPAQSQIEPSNSFLSISTASLPPRYSINVALPKNAKLSSNDEREYQVKGEEVLFDAWLRSSDQIGLISNLRKRTNRSVYLPNQRDVTKTCTKNEDKRNLDERVLWYSAGMQFPCVCSLVPLKNAYTHRTPPPASSSLYPLSSVEEHIAEEAEELPGWYGEDEMIDLDPSMDVIPEFEVTWNLDRPSSRLSNPETVIELSQKKDLEVERHRSRLRKGKFKAVEEHILSPQFEKSNKASPGEPIPRNDTRLDVIIPPSEEVVNVSGRALVDWQEEAKRRKAHWRRLIKDDEGYGKMWNILPLPYSHPSKYLPPPRKRIKTTIPSYQLPRTYSSLPHPFHPDLPRYIQQNPSARVYWLIPIHGPVFIPTLNHPLTANIYEGQVIPSTASFALSDSSPRFLDIERNQREKSKSKSTPSPIEWTSSTLLSFLRNFLHPLYMDAERPFGVLGYAFSGPKPDPFIDLPAPRPLIDHARYGRLISDDKLDKSENMTRGVDGDVRPPPVRPEAGDHLRIYVNAKYALGLRTWLHNIKIPRPEAKPLNQNNDIRPQEAGENGAGNDNGNEEHDGQGEESVPNRILYKTRLTLVGERGEVLIVA</sequence>
<dbReference type="GeneID" id="28971726"/>